<gene>
    <name evidence="3" type="ORF">APLA_LOCUS11614</name>
</gene>
<dbReference type="EMBL" id="CADEBD010000331">
    <property type="protein sequence ID" value="CAB3246660.1"/>
    <property type="molecule type" value="Genomic_DNA"/>
</dbReference>
<evidence type="ECO:0000256" key="1">
    <source>
        <dbReference type="SAM" id="MobiDB-lite"/>
    </source>
</evidence>
<feature type="region of interest" description="Disordered" evidence="1">
    <location>
        <begin position="43"/>
        <end position="65"/>
    </location>
</feature>
<sequence>MRLLQDYPVCLLLAIAFCNIEVNDAASTTMVCINGNCRYSSQGAGPLDASSSPDAPSPPGAPTAYQAEDFWDLSASSFEEPWEKIFDLF</sequence>
<dbReference type="AlphaFoldDB" id="A0A8S1AMA0"/>
<feature type="compositionally biased region" description="Low complexity" evidence="1">
    <location>
        <begin position="44"/>
        <end position="54"/>
    </location>
</feature>
<proteinExistence type="predicted"/>
<name>A0A8S1AMA0_ARCPL</name>
<evidence type="ECO:0000313" key="4">
    <source>
        <dbReference type="Proteomes" id="UP000494256"/>
    </source>
</evidence>
<reference evidence="3 4" key="1">
    <citation type="submission" date="2020-04" db="EMBL/GenBank/DDBJ databases">
        <authorList>
            <person name="Wallbank WR R."/>
            <person name="Pardo Diaz C."/>
            <person name="Kozak K."/>
            <person name="Martin S."/>
            <person name="Jiggins C."/>
            <person name="Moest M."/>
            <person name="Warren A I."/>
            <person name="Byers J.R.P. K."/>
            <person name="Montejo-Kovacevich G."/>
            <person name="Yen C E."/>
        </authorList>
    </citation>
    <scope>NUCLEOTIDE SEQUENCE [LARGE SCALE GENOMIC DNA]</scope>
</reference>
<keyword evidence="2" id="KW-0732">Signal</keyword>
<organism evidence="3 4">
    <name type="scientific">Arctia plantaginis</name>
    <name type="common">Wood tiger moth</name>
    <name type="synonym">Phalaena plantaginis</name>
    <dbReference type="NCBI Taxonomy" id="874455"/>
    <lineage>
        <taxon>Eukaryota</taxon>
        <taxon>Metazoa</taxon>
        <taxon>Ecdysozoa</taxon>
        <taxon>Arthropoda</taxon>
        <taxon>Hexapoda</taxon>
        <taxon>Insecta</taxon>
        <taxon>Pterygota</taxon>
        <taxon>Neoptera</taxon>
        <taxon>Endopterygota</taxon>
        <taxon>Lepidoptera</taxon>
        <taxon>Glossata</taxon>
        <taxon>Ditrysia</taxon>
        <taxon>Noctuoidea</taxon>
        <taxon>Erebidae</taxon>
        <taxon>Arctiinae</taxon>
        <taxon>Arctia</taxon>
    </lineage>
</organism>
<comment type="caution">
    <text evidence="3">The sequence shown here is derived from an EMBL/GenBank/DDBJ whole genome shotgun (WGS) entry which is preliminary data.</text>
</comment>
<dbReference type="OrthoDB" id="10255522at2759"/>
<feature type="chain" id="PRO_5035890223" description="Secreted protein" evidence="2">
    <location>
        <begin position="26"/>
        <end position="89"/>
    </location>
</feature>
<feature type="signal peptide" evidence="2">
    <location>
        <begin position="1"/>
        <end position="25"/>
    </location>
</feature>
<evidence type="ECO:0000256" key="2">
    <source>
        <dbReference type="SAM" id="SignalP"/>
    </source>
</evidence>
<accession>A0A8S1AMA0</accession>
<evidence type="ECO:0000313" key="3">
    <source>
        <dbReference type="EMBL" id="CAB3246660.1"/>
    </source>
</evidence>
<evidence type="ECO:0008006" key="5">
    <source>
        <dbReference type="Google" id="ProtNLM"/>
    </source>
</evidence>
<protein>
    <recommendedName>
        <fullName evidence="5">Secreted protein</fullName>
    </recommendedName>
</protein>
<dbReference type="Proteomes" id="UP000494256">
    <property type="component" value="Unassembled WGS sequence"/>
</dbReference>